<gene>
    <name evidence="1" type="ORF">CSUB01_02406</name>
</gene>
<dbReference type="Proteomes" id="UP000027238">
    <property type="component" value="Unassembled WGS sequence"/>
</dbReference>
<name>A0A066Y1H3_COLSU</name>
<comment type="caution">
    <text evidence="1">The sequence shown here is derived from an EMBL/GenBank/DDBJ whole genome shotgun (WGS) entry which is preliminary data.</text>
</comment>
<sequence length="214" mass="23853">MSSTSFLFITAENADVKLVNRLLLTLRNWEFGDGSDWDTFVLVTSKADILPTDMEPTEPPLPGFPRNEWKGAAVEDIESVVLATDREKQSAHGKANGSKNNLKLFLVLDDQGVADGTVALFQRAIDANAEPIAYPERFNKFRTAWTNAYIDWCNLDIANISFLEMCDWNGADEGKSEADGVWWTYNNDVGEVTSEENRKKRDAVIKELASLGLA</sequence>
<dbReference type="HOGENOM" id="CLU_117728_0_0_1"/>
<dbReference type="OMA" id="WWEYDSS"/>
<organism evidence="1 2">
    <name type="scientific">Colletotrichum sublineola</name>
    <name type="common">Sorghum anthracnose fungus</name>
    <dbReference type="NCBI Taxonomy" id="1173701"/>
    <lineage>
        <taxon>Eukaryota</taxon>
        <taxon>Fungi</taxon>
        <taxon>Dikarya</taxon>
        <taxon>Ascomycota</taxon>
        <taxon>Pezizomycotina</taxon>
        <taxon>Sordariomycetes</taxon>
        <taxon>Hypocreomycetidae</taxon>
        <taxon>Glomerellales</taxon>
        <taxon>Glomerellaceae</taxon>
        <taxon>Colletotrichum</taxon>
        <taxon>Colletotrichum graminicola species complex</taxon>
    </lineage>
</organism>
<proteinExistence type="predicted"/>
<dbReference type="eggNOG" id="ENOG502T7B9">
    <property type="taxonomic scope" value="Eukaryota"/>
</dbReference>
<reference evidence="2" key="1">
    <citation type="journal article" date="2014" name="Genome Announc.">
        <title>Draft genome sequence of Colletotrichum sublineola, a destructive pathogen of cultivated sorghum.</title>
        <authorList>
            <person name="Baroncelli R."/>
            <person name="Sanz-Martin J.M."/>
            <person name="Rech G.E."/>
            <person name="Sukno S.A."/>
            <person name="Thon M.R."/>
        </authorList>
    </citation>
    <scope>NUCLEOTIDE SEQUENCE [LARGE SCALE GENOMIC DNA]</scope>
    <source>
        <strain evidence="2">TX430BB</strain>
    </source>
</reference>
<dbReference type="OrthoDB" id="2884623at2759"/>
<accession>A0A066Y1H3</accession>
<evidence type="ECO:0000313" key="2">
    <source>
        <dbReference type="Proteomes" id="UP000027238"/>
    </source>
</evidence>
<protein>
    <submittedName>
        <fullName evidence="1">Uncharacterized protein</fullName>
    </submittedName>
</protein>
<dbReference type="EMBL" id="JMSE01000064">
    <property type="protein sequence ID" value="KDN72060.1"/>
    <property type="molecule type" value="Genomic_DNA"/>
</dbReference>
<keyword evidence="2" id="KW-1185">Reference proteome</keyword>
<dbReference type="STRING" id="1173701.A0A066Y1H3"/>
<dbReference type="AlphaFoldDB" id="A0A066Y1H3"/>
<evidence type="ECO:0000313" key="1">
    <source>
        <dbReference type="EMBL" id="KDN72060.1"/>
    </source>
</evidence>